<evidence type="ECO:0000313" key="12">
    <source>
        <dbReference type="Proteomes" id="UP000252519"/>
    </source>
</evidence>
<evidence type="ECO:0000256" key="6">
    <source>
        <dbReference type="ARBA" id="ARBA00023136"/>
    </source>
</evidence>
<keyword evidence="6 9" id="KW-0472">Membrane</keyword>
<dbReference type="EMBL" id="JOJR01000003">
    <property type="protein sequence ID" value="RCN53070.1"/>
    <property type="molecule type" value="Genomic_DNA"/>
</dbReference>
<dbReference type="Proteomes" id="UP000252519">
    <property type="component" value="Unassembled WGS sequence"/>
</dbReference>
<dbReference type="SUPFAM" id="SSF81324">
    <property type="entry name" value="Voltage-gated potassium channels"/>
    <property type="match status" value="2"/>
</dbReference>
<feature type="compositionally biased region" description="Low complexity" evidence="8">
    <location>
        <begin position="46"/>
        <end position="60"/>
    </location>
</feature>
<evidence type="ECO:0000256" key="9">
    <source>
        <dbReference type="SAM" id="Phobius"/>
    </source>
</evidence>
<keyword evidence="5" id="KW-0406">Ion transport</keyword>
<gene>
    <name evidence="11" type="ORF">ANCCAN_00619</name>
</gene>
<evidence type="ECO:0000259" key="10">
    <source>
        <dbReference type="Pfam" id="PF07885"/>
    </source>
</evidence>
<dbReference type="GO" id="GO:0022841">
    <property type="term" value="F:potassium ion leak channel activity"/>
    <property type="evidence" value="ECO:0007669"/>
    <property type="project" value="TreeGrafter"/>
</dbReference>
<organism evidence="11 12">
    <name type="scientific">Ancylostoma caninum</name>
    <name type="common">Dog hookworm</name>
    <dbReference type="NCBI Taxonomy" id="29170"/>
    <lineage>
        <taxon>Eukaryota</taxon>
        <taxon>Metazoa</taxon>
        <taxon>Ecdysozoa</taxon>
        <taxon>Nematoda</taxon>
        <taxon>Chromadorea</taxon>
        <taxon>Rhabditida</taxon>
        <taxon>Rhabditina</taxon>
        <taxon>Rhabditomorpha</taxon>
        <taxon>Strongyloidea</taxon>
        <taxon>Ancylostomatidae</taxon>
        <taxon>Ancylostomatinae</taxon>
        <taxon>Ancylostoma</taxon>
    </lineage>
</organism>
<evidence type="ECO:0000313" key="11">
    <source>
        <dbReference type="EMBL" id="RCN53070.1"/>
    </source>
</evidence>
<evidence type="ECO:0000256" key="3">
    <source>
        <dbReference type="ARBA" id="ARBA00022692"/>
    </source>
</evidence>
<keyword evidence="4 9" id="KW-1133">Transmembrane helix</keyword>
<evidence type="ECO:0000256" key="7">
    <source>
        <dbReference type="ARBA" id="ARBA00023303"/>
    </source>
</evidence>
<dbReference type="InterPro" id="IPR013099">
    <property type="entry name" value="K_chnl_dom"/>
</dbReference>
<evidence type="ECO:0000256" key="8">
    <source>
        <dbReference type="SAM" id="MobiDB-lite"/>
    </source>
</evidence>
<dbReference type="STRING" id="29170.A0A368HCE5"/>
<dbReference type="InterPro" id="IPR003280">
    <property type="entry name" value="2pore_dom_K_chnl"/>
</dbReference>
<reference evidence="11 12" key="1">
    <citation type="submission" date="2014-10" db="EMBL/GenBank/DDBJ databases">
        <title>Draft genome of the hookworm Ancylostoma caninum.</title>
        <authorList>
            <person name="Mitreva M."/>
        </authorList>
    </citation>
    <scope>NUCLEOTIDE SEQUENCE [LARGE SCALE GENOMIC DNA]</scope>
    <source>
        <strain evidence="11 12">Baltimore</strain>
    </source>
</reference>
<feature type="transmembrane region" description="Helical" evidence="9">
    <location>
        <begin position="117"/>
        <end position="137"/>
    </location>
</feature>
<dbReference type="PANTHER" id="PTHR11003:SF156">
    <property type="entry name" value="POTASSIUM CHANNEL DOMAIN-CONTAINING PROTEIN"/>
    <property type="match status" value="1"/>
</dbReference>
<comment type="subcellular location">
    <subcellularLocation>
        <location evidence="1">Membrane</location>
        <topology evidence="1">Multi-pass membrane protein</topology>
    </subcellularLocation>
</comment>
<comment type="caution">
    <text evidence="11">The sequence shown here is derived from an EMBL/GenBank/DDBJ whole genome shotgun (WGS) entry which is preliminary data.</text>
</comment>
<dbReference type="GO" id="GO:0005886">
    <property type="term" value="C:plasma membrane"/>
    <property type="evidence" value="ECO:0007669"/>
    <property type="project" value="TreeGrafter"/>
</dbReference>
<dbReference type="GO" id="GO:0030322">
    <property type="term" value="P:stabilization of membrane potential"/>
    <property type="evidence" value="ECO:0007669"/>
    <property type="project" value="TreeGrafter"/>
</dbReference>
<keyword evidence="7" id="KW-0407">Ion channel</keyword>
<keyword evidence="2" id="KW-0813">Transport</keyword>
<evidence type="ECO:0000256" key="1">
    <source>
        <dbReference type="ARBA" id="ARBA00004141"/>
    </source>
</evidence>
<proteinExistence type="predicted"/>
<feature type="region of interest" description="Disordered" evidence="8">
    <location>
        <begin position="22"/>
        <end position="65"/>
    </location>
</feature>
<keyword evidence="12" id="KW-1185">Reference proteome</keyword>
<dbReference type="PANTHER" id="PTHR11003">
    <property type="entry name" value="POTASSIUM CHANNEL, SUBFAMILY K"/>
    <property type="match status" value="1"/>
</dbReference>
<sequence length="308" mass="34037">MPPPGTTRFLAEQLSSLRIVEPTPFPFRGGSSARNSCRRAPTSAGSRRSSLNSKTSASSTKSRKITMNQVPFAKGMARRAAIVEGMELGQDGADVESQDRRDGEGFRARLRLALPHIALISATLIYVFVGSLVFAAIEQPYELVRRNFHMSEIRRAEEAIKAYDMDMDPGNETALKLIDHLTKVTFDAFEAGLKPSGYGHLIPISSEGQILCMFYAILGIPLTLITIADVAKFLADFLGRPGDSPLAEVSGSRRFTVLLSLLGYMTLAAWVFTFYESGWSFLDSFYFCLISLRLREGRAHFSKENFIG</sequence>
<accession>A0A368HCE5</accession>
<dbReference type="Gene3D" id="1.10.287.70">
    <property type="match status" value="1"/>
</dbReference>
<evidence type="ECO:0000256" key="4">
    <source>
        <dbReference type="ARBA" id="ARBA00022989"/>
    </source>
</evidence>
<dbReference type="Pfam" id="PF07885">
    <property type="entry name" value="Ion_trans_2"/>
    <property type="match status" value="1"/>
</dbReference>
<dbReference type="OrthoDB" id="297496at2759"/>
<evidence type="ECO:0000256" key="2">
    <source>
        <dbReference type="ARBA" id="ARBA00022448"/>
    </source>
</evidence>
<name>A0A368HCE5_ANCCA</name>
<dbReference type="GO" id="GO:0015271">
    <property type="term" value="F:outward rectifier potassium channel activity"/>
    <property type="evidence" value="ECO:0007669"/>
    <property type="project" value="TreeGrafter"/>
</dbReference>
<feature type="domain" description="Potassium channel" evidence="10">
    <location>
        <begin position="197"/>
        <end position="235"/>
    </location>
</feature>
<keyword evidence="3 9" id="KW-0812">Transmembrane</keyword>
<dbReference type="AlphaFoldDB" id="A0A368HCE5"/>
<feature type="transmembrane region" description="Helical" evidence="9">
    <location>
        <begin position="255"/>
        <end position="272"/>
    </location>
</feature>
<evidence type="ECO:0000256" key="5">
    <source>
        <dbReference type="ARBA" id="ARBA00023065"/>
    </source>
</evidence>
<protein>
    <recommendedName>
        <fullName evidence="10">Potassium channel domain-containing protein</fullName>
    </recommendedName>
</protein>